<feature type="transmembrane region" description="Helical" evidence="1">
    <location>
        <begin position="129"/>
        <end position="149"/>
    </location>
</feature>
<organism evidence="2 3">
    <name type="scientific">Halobiforma nitratireducens JCM 10879</name>
    <dbReference type="NCBI Taxonomy" id="1227454"/>
    <lineage>
        <taxon>Archaea</taxon>
        <taxon>Methanobacteriati</taxon>
        <taxon>Methanobacteriota</taxon>
        <taxon>Stenosarchaea group</taxon>
        <taxon>Halobacteria</taxon>
        <taxon>Halobacteriales</taxon>
        <taxon>Natrialbaceae</taxon>
        <taxon>Halobiforma</taxon>
    </lineage>
</organism>
<keyword evidence="1" id="KW-0812">Transmembrane</keyword>
<dbReference type="EMBL" id="AOMA01000069">
    <property type="protein sequence ID" value="EMA41024.1"/>
    <property type="molecule type" value="Genomic_DNA"/>
</dbReference>
<dbReference type="eggNOG" id="ENOG502N5TF">
    <property type="taxonomic scope" value="Archaea"/>
</dbReference>
<dbReference type="AlphaFoldDB" id="M0M8V2"/>
<keyword evidence="3" id="KW-1185">Reference proteome</keyword>
<accession>M0M8V2</accession>
<feature type="transmembrane region" description="Helical" evidence="1">
    <location>
        <begin position="103"/>
        <end position="123"/>
    </location>
</feature>
<dbReference type="Proteomes" id="UP000011607">
    <property type="component" value="Unassembled WGS sequence"/>
</dbReference>
<name>M0M8V2_9EURY</name>
<sequence>MHDSVPTRLERLAAVVAVLAALALVPAAALESMIAVVVLLFVASTCGTIAKARVDIDAFLTFGLRSVSDDDPDATRYRERRRQQANRLREAVSLEYDAWLDRLLAVGLVVVGIGALVVVVTAVDDIRNAPRLLAVAVIALNAALVVYGVSSINREE</sequence>
<dbReference type="STRING" id="1227454.C446_06635"/>
<evidence type="ECO:0000256" key="1">
    <source>
        <dbReference type="SAM" id="Phobius"/>
    </source>
</evidence>
<gene>
    <name evidence="2" type="ORF">C446_06635</name>
</gene>
<comment type="caution">
    <text evidence="2">The sequence shown here is derived from an EMBL/GenBank/DDBJ whole genome shotgun (WGS) entry which is preliminary data.</text>
</comment>
<feature type="transmembrane region" description="Helical" evidence="1">
    <location>
        <begin position="12"/>
        <end position="43"/>
    </location>
</feature>
<keyword evidence="1" id="KW-1133">Transmembrane helix</keyword>
<protein>
    <submittedName>
        <fullName evidence="2">Uncharacterized protein</fullName>
    </submittedName>
</protein>
<evidence type="ECO:0000313" key="3">
    <source>
        <dbReference type="Proteomes" id="UP000011607"/>
    </source>
</evidence>
<proteinExistence type="predicted"/>
<reference evidence="2 3" key="1">
    <citation type="journal article" date="2014" name="PLoS Genet.">
        <title>Phylogenetically driven sequencing of extremely halophilic archaea reveals strategies for static and dynamic osmo-response.</title>
        <authorList>
            <person name="Becker E.A."/>
            <person name="Seitzer P.M."/>
            <person name="Tritt A."/>
            <person name="Larsen D."/>
            <person name="Krusor M."/>
            <person name="Yao A.I."/>
            <person name="Wu D."/>
            <person name="Madern D."/>
            <person name="Eisen J.A."/>
            <person name="Darling A.E."/>
            <person name="Facciotti M.T."/>
        </authorList>
    </citation>
    <scope>NUCLEOTIDE SEQUENCE [LARGE SCALE GENOMIC DNA]</scope>
    <source>
        <strain evidence="2 3">JCM 10879</strain>
    </source>
</reference>
<dbReference type="RefSeq" id="WP_006672273.1">
    <property type="nucleotide sequence ID" value="NZ_AOMA01000069.1"/>
</dbReference>
<dbReference type="OrthoDB" id="206247at2157"/>
<evidence type="ECO:0000313" key="2">
    <source>
        <dbReference type="EMBL" id="EMA41024.1"/>
    </source>
</evidence>
<keyword evidence="1" id="KW-0472">Membrane</keyword>